<accession>A6HHL6</accession>
<feature type="region of interest" description="Disordered" evidence="1">
    <location>
        <begin position="27"/>
        <end position="53"/>
    </location>
</feature>
<sequence>MKGVICITSARLLSNLMRLTLNSVQPGVSSMEEPREALPQQVERENSLPQRVM</sequence>
<organism evidence="2 3">
    <name type="scientific">Rattus norvegicus</name>
    <name type="common">Rat</name>
    <dbReference type="NCBI Taxonomy" id="10116"/>
    <lineage>
        <taxon>Eukaryota</taxon>
        <taxon>Metazoa</taxon>
        <taxon>Chordata</taxon>
        <taxon>Craniata</taxon>
        <taxon>Vertebrata</taxon>
        <taxon>Euteleostomi</taxon>
        <taxon>Mammalia</taxon>
        <taxon>Eutheria</taxon>
        <taxon>Euarchontoglires</taxon>
        <taxon>Glires</taxon>
        <taxon>Rodentia</taxon>
        <taxon>Myomorpha</taxon>
        <taxon>Muroidea</taxon>
        <taxon>Muridae</taxon>
        <taxon>Murinae</taxon>
        <taxon>Rattus</taxon>
    </lineage>
</organism>
<evidence type="ECO:0000313" key="3">
    <source>
        <dbReference type="Proteomes" id="UP000234681"/>
    </source>
</evidence>
<feature type="compositionally biased region" description="Basic and acidic residues" evidence="1">
    <location>
        <begin position="32"/>
        <end position="46"/>
    </location>
</feature>
<name>A6HHL6_RAT</name>
<protein>
    <submittedName>
        <fullName evidence="2">RCG32476</fullName>
    </submittedName>
</protein>
<proteinExistence type="predicted"/>
<evidence type="ECO:0000313" key="2">
    <source>
        <dbReference type="EMBL" id="EDM05521.1"/>
    </source>
</evidence>
<dbReference type="EMBL" id="CH473948">
    <property type="protein sequence ID" value="EDM05521.1"/>
    <property type="molecule type" value="Genomic_DNA"/>
</dbReference>
<reference evidence="2 3" key="1">
    <citation type="submission" date="2005-07" db="EMBL/GenBank/DDBJ databases">
        <authorList>
            <person name="Mural R.J."/>
            <person name="Li P.W."/>
            <person name="Adams M.D."/>
            <person name="Amanatides P.G."/>
            <person name="Baden-Tillson H."/>
            <person name="Barnstead M."/>
            <person name="Chin S.H."/>
            <person name="Dew I."/>
            <person name="Evans C.A."/>
            <person name="Ferriera S."/>
            <person name="Flanigan M."/>
            <person name="Fosler C."/>
            <person name="Glodek A."/>
            <person name="Gu Z."/>
            <person name="Holt R.A."/>
            <person name="Jennings D."/>
            <person name="Kraft C.L."/>
            <person name="Lu F."/>
            <person name="Nguyen T."/>
            <person name="Nusskern D.R."/>
            <person name="Pfannkoch C.M."/>
            <person name="Sitter C."/>
            <person name="Sutton G.G."/>
            <person name="Venter J.C."/>
            <person name="Wang Z."/>
            <person name="Woodage T."/>
            <person name="Zheng X.H."/>
            <person name="Zhong F."/>
        </authorList>
    </citation>
    <scope>NUCLEOTIDE SEQUENCE [LARGE SCALE GENOMIC DNA]</scope>
    <source>
        <strain>BN</strain>
        <strain evidence="3">Sprague-Dawley</strain>
    </source>
</reference>
<dbReference type="AlphaFoldDB" id="A6HHL6"/>
<evidence type="ECO:0000256" key="1">
    <source>
        <dbReference type="SAM" id="MobiDB-lite"/>
    </source>
</evidence>
<gene>
    <name evidence="2" type="ORF">rCG_32476</name>
</gene>
<dbReference type="Proteomes" id="UP000234681">
    <property type="component" value="Chromosome 10"/>
</dbReference>